<dbReference type="EC" id="2.7.2.1" evidence="6"/>
<dbReference type="OrthoDB" id="9802453at2"/>
<dbReference type="AlphaFoldDB" id="A0A1B1N078"/>
<dbReference type="HAMAP" id="MF_00020">
    <property type="entry name" value="Acetate_kinase"/>
    <property type="match status" value="1"/>
</dbReference>
<dbReference type="PROSITE" id="PS01075">
    <property type="entry name" value="ACETATE_KINASE_1"/>
    <property type="match status" value="1"/>
</dbReference>
<organism evidence="8 9">
    <name type="scientific">Paenibacillus yonginensis</name>
    <dbReference type="NCBI Taxonomy" id="1462996"/>
    <lineage>
        <taxon>Bacteria</taxon>
        <taxon>Bacillati</taxon>
        <taxon>Bacillota</taxon>
        <taxon>Bacilli</taxon>
        <taxon>Bacillales</taxon>
        <taxon>Paenibacillaceae</taxon>
        <taxon>Paenibacillus</taxon>
    </lineage>
</organism>
<comment type="catalytic activity">
    <reaction evidence="6">
        <text>acetate + ATP = acetyl phosphate + ADP</text>
        <dbReference type="Rhea" id="RHEA:11352"/>
        <dbReference type="ChEBI" id="CHEBI:22191"/>
        <dbReference type="ChEBI" id="CHEBI:30089"/>
        <dbReference type="ChEBI" id="CHEBI:30616"/>
        <dbReference type="ChEBI" id="CHEBI:456216"/>
        <dbReference type="EC" id="2.7.2.1"/>
    </reaction>
</comment>
<comment type="similarity">
    <text evidence="1 6 7">Belongs to the acetokinase family.</text>
</comment>
<comment type="function">
    <text evidence="6">Catalyzes the formation of acetyl phosphate from acetate and ATP. Can also catalyze the reverse reaction.</text>
</comment>
<dbReference type="SUPFAM" id="SSF53067">
    <property type="entry name" value="Actin-like ATPase domain"/>
    <property type="match status" value="2"/>
</dbReference>
<feature type="active site" description="Proton donor/acceptor" evidence="6">
    <location>
        <position position="148"/>
    </location>
</feature>
<evidence type="ECO:0000256" key="3">
    <source>
        <dbReference type="ARBA" id="ARBA00022741"/>
    </source>
</evidence>
<dbReference type="GO" id="GO:0006083">
    <property type="term" value="P:acetate metabolic process"/>
    <property type="evidence" value="ECO:0007669"/>
    <property type="project" value="TreeGrafter"/>
</dbReference>
<dbReference type="Gene3D" id="3.30.420.40">
    <property type="match status" value="2"/>
</dbReference>
<dbReference type="UniPathway" id="UPA00340">
    <property type="reaction ID" value="UER00458"/>
</dbReference>
<feature type="binding site" evidence="6">
    <location>
        <position position="91"/>
    </location>
    <ligand>
        <name>substrate</name>
    </ligand>
</feature>
<sequence length="401" mass="43994">MKVLVINAGSSSLKYQLYDMNDESVLAKGLVERIGMDSSILTHKPTGKEEVTEVSEILEHTTAIRKVLDKLVDKEHGVLNSVDEIQAVGHRVVHGGEAFKSSALVTPEAKAEIRRLFDLAPLHNPPAISGITAAEKNMPGVPQVVVFDTAFHQTMEEKVFLYPIPKVLYKKHHVRRYGMHGTSHYYVSRVAAEYLNRPLEDLKIITCHIGNGGSLTAIKDGKSYDTSMGLTPLEGLMMGTRSGDLDPAVVTFVMNKEELTISEVNSMLNKHSGLLAISGSSSDMRDITDGLEAGEPNATLAFEMYEYRLRKYIGSYAAALNGVDVIVFTAGVGENSAVVREKVCENLTYLGVEIDPELNKIRSGEPRRISSANSKVEVLVVPTNEELVIARDTLRIVEESK</sequence>
<dbReference type="Proteomes" id="UP000092573">
    <property type="component" value="Chromosome"/>
</dbReference>
<dbReference type="GO" id="GO:0005737">
    <property type="term" value="C:cytoplasm"/>
    <property type="evidence" value="ECO:0007669"/>
    <property type="project" value="UniProtKB-SubCell"/>
</dbReference>
<feature type="binding site" evidence="6">
    <location>
        <position position="385"/>
    </location>
    <ligand>
        <name>Mg(2+)</name>
        <dbReference type="ChEBI" id="CHEBI:18420"/>
    </ligand>
</feature>
<feature type="site" description="Transition state stabilizer" evidence="6">
    <location>
        <position position="180"/>
    </location>
</feature>
<dbReference type="GO" id="GO:0006085">
    <property type="term" value="P:acetyl-CoA biosynthetic process"/>
    <property type="evidence" value="ECO:0007669"/>
    <property type="project" value="UniProtKB-UniRule"/>
</dbReference>
<protein>
    <recommendedName>
        <fullName evidence="6">Acetate kinase</fullName>
        <ecNumber evidence="6">2.7.2.1</ecNumber>
    </recommendedName>
    <alternativeName>
        <fullName evidence="6">Acetokinase</fullName>
    </alternativeName>
</protein>
<keyword evidence="2 6" id="KW-0808">Transferase</keyword>
<keyword evidence="9" id="KW-1185">Reference proteome</keyword>
<dbReference type="GO" id="GO:0005524">
    <property type="term" value="F:ATP binding"/>
    <property type="evidence" value="ECO:0007669"/>
    <property type="project" value="UniProtKB-KW"/>
</dbReference>
<dbReference type="RefSeq" id="WP_068695853.1">
    <property type="nucleotide sequence ID" value="NZ_CP014167.1"/>
</dbReference>
<accession>A0A1B1N078</accession>
<evidence type="ECO:0000256" key="5">
    <source>
        <dbReference type="ARBA" id="ARBA00022840"/>
    </source>
</evidence>
<dbReference type="EMBL" id="CP014167">
    <property type="protein sequence ID" value="ANS74819.1"/>
    <property type="molecule type" value="Genomic_DNA"/>
</dbReference>
<dbReference type="GO" id="GO:0008776">
    <property type="term" value="F:acetate kinase activity"/>
    <property type="evidence" value="ECO:0007669"/>
    <property type="project" value="UniProtKB-UniRule"/>
</dbReference>
<evidence type="ECO:0000313" key="9">
    <source>
        <dbReference type="Proteomes" id="UP000092573"/>
    </source>
</evidence>
<dbReference type="PIRSF" id="PIRSF000722">
    <property type="entry name" value="Acetate_prop_kin"/>
    <property type="match status" value="1"/>
</dbReference>
<comment type="subunit">
    <text evidence="6">Homodimer.</text>
</comment>
<comment type="subcellular location">
    <subcellularLocation>
        <location evidence="6">Cytoplasm</location>
    </subcellularLocation>
</comment>
<feature type="binding site" evidence="6">
    <location>
        <begin position="283"/>
        <end position="285"/>
    </location>
    <ligand>
        <name>ATP</name>
        <dbReference type="ChEBI" id="CHEBI:30616"/>
    </ligand>
</feature>
<dbReference type="KEGG" id="pyg:AWM70_09625"/>
<feature type="binding site" evidence="6">
    <location>
        <begin position="208"/>
        <end position="212"/>
    </location>
    <ligand>
        <name>ATP</name>
        <dbReference type="ChEBI" id="CHEBI:30616"/>
    </ligand>
</feature>
<keyword evidence="6" id="KW-0479">Metal-binding</keyword>
<keyword evidence="3 6" id="KW-0547">Nucleotide-binding</keyword>
<dbReference type="InterPro" id="IPR000890">
    <property type="entry name" value="Aliphatic_acid_kin_short-chain"/>
</dbReference>
<dbReference type="PANTHER" id="PTHR21060:SF15">
    <property type="entry name" value="ACETATE KINASE-RELATED"/>
    <property type="match status" value="1"/>
</dbReference>
<keyword evidence="6" id="KW-0460">Magnesium</keyword>
<feature type="binding site" evidence="6">
    <location>
        <position position="14"/>
    </location>
    <ligand>
        <name>ATP</name>
        <dbReference type="ChEBI" id="CHEBI:30616"/>
    </ligand>
</feature>
<keyword evidence="4 6" id="KW-0418">Kinase</keyword>
<evidence type="ECO:0000256" key="1">
    <source>
        <dbReference type="ARBA" id="ARBA00008748"/>
    </source>
</evidence>
<feature type="binding site" evidence="6">
    <location>
        <position position="7"/>
    </location>
    <ligand>
        <name>Mg(2+)</name>
        <dbReference type="ChEBI" id="CHEBI:18420"/>
    </ligand>
</feature>
<dbReference type="CDD" id="cd24010">
    <property type="entry name" value="ASKHA_NBD_AcK_PK"/>
    <property type="match status" value="1"/>
</dbReference>
<dbReference type="PROSITE" id="PS01076">
    <property type="entry name" value="ACETATE_KINASE_2"/>
    <property type="match status" value="1"/>
</dbReference>
<dbReference type="PRINTS" id="PR00471">
    <property type="entry name" value="ACETATEKNASE"/>
</dbReference>
<dbReference type="InterPro" id="IPR043129">
    <property type="entry name" value="ATPase_NBD"/>
</dbReference>
<comment type="cofactor">
    <cofactor evidence="6">
        <name>Mg(2+)</name>
        <dbReference type="ChEBI" id="CHEBI:18420"/>
    </cofactor>
    <cofactor evidence="6">
        <name>Mn(2+)</name>
        <dbReference type="ChEBI" id="CHEBI:29035"/>
    </cofactor>
    <text evidence="6">Mg(2+). Can also accept Mn(2+).</text>
</comment>
<evidence type="ECO:0000256" key="4">
    <source>
        <dbReference type="ARBA" id="ARBA00022777"/>
    </source>
</evidence>
<dbReference type="InterPro" id="IPR004372">
    <property type="entry name" value="Ac/propionate_kinase"/>
</dbReference>
<reference evidence="8 9" key="1">
    <citation type="submission" date="2016-01" db="EMBL/GenBank/DDBJ databases">
        <title>Complete Genome Sequence of Paenibacillus yonginensis DCY84, a novel Plant Growth-Promoting Bacteria with Elicitation of Induced Systemic Resistance.</title>
        <authorList>
            <person name="Kim Y.J."/>
            <person name="Yang D.C."/>
            <person name="Sukweenadhi J."/>
        </authorList>
    </citation>
    <scope>NUCLEOTIDE SEQUENCE [LARGE SCALE GENOMIC DNA]</scope>
    <source>
        <strain evidence="8 9">DCY84</strain>
    </source>
</reference>
<dbReference type="InterPro" id="IPR023865">
    <property type="entry name" value="Aliphatic_acid_kinase_CS"/>
</dbReference>
<keyword evidence="5 6" id="KW-0067">ATP-binding</keyword>
<comment type="pathway">
    <text evidence="6">Metabolic intermediate biosynthesis; acetyl-CoA biosynthesis; acetyl-CoA from acetate: step 1/2.</text>
</comment>
<name>A0A1B1N078_9BACL</name>
<dbReference type="GO" id="GO:0000287">
    <property type="term" value="F:magnesium ion binding"/>
    <property type="evidence" value="ECO:0007669"/>
    <property type="project" value="UniProtKB-UniRule"/>
</dbReference>
<evidence type="ECO:0000313" key="8">
    <source>
        <dbReference type="EMBL" id="ANS74819.1"/>
    </source>
</evidence>
<proteinExistence type="inferred from homology"/>
<evidence type="ECO:0000256" key="7">
    <source>
        <dbReference type="RuleBase" id="RU003835"/>
    </source>
</evidence>
<dbReference type="NCBIfam" id="TIGR00016">
    <property type="entry name" value="ackA"/>
    <property type="match status" value="1"/>
</dbReference>
<gene>
    <name evidence="6" type="primary">ackA</name>
    <name evidence="8" type="ORF">AWM70_09625</name>
</gene>
<dbReference type="PANTHER" id="PTHR21060">
    <property type="entry name" value="ACETATE KINASE"/>
    <property type="match status" value="1"/>
</dbReference>
<evidence type="ECO:0000256" key="2">
    <source>
        <dbReference type="ARBA" id="ARBA00022679"/>
    </source>
</evidence>
<feature type="site" description="Transition state stabilizer" evidence="6">
    <location>
        <position position="241"/>
    </location>
</feature>
<dbReference type="STRING" id="1462996.AWM70_09625"/>
<evidence type="ECO:0000256" key="6">
    <source>
        <dbReference type="HAMAP-Rule" id="MF_00020"/>
    </source>
</evidence>
<keyword evidence="6" id="KW-0963">Cytoplasm</keyword>
<dbReference type="Pfam" id="PF00871">
    <property type="entry name" value="Acetate_kinase"/>
    <property type="match status" value="1"/>
</dbReference>
<feature type="binding site" evidence="6">
    <location>
        <begin position="331"/>
        <end position="335"/>
    </location>
    <ligand>
        <name>ATP</name>
        <dbReference type="ChEBI" id="CHEBI:30616"/>
    </ligand>
</feature>